<keyword evidence="4" id="KW-1185">Reference proteome</keyword>
<name>A0A8X7UB66_BRACI</name>
<sequence>MWQAIQARETGRTPSNSFANRLKSRRISSLQLSNRKDFVSPHRGSVNSLQVDLTEGRYLLSGASDGSAAVFDTQRATDSEASSGLIAKHKCVFSVDKGHEHGHKFAVSSAVWYPIDTGLFVTGSFDHLIKVWDTNTAQAVVDFKMPGKVYRTAMSSLAMSHTLIAAGTEDVQVRLCDIASGALTPYLVTVRVGFVHWGCDGAIRFWDIRRAGCFRVLDQLVTQLGVRPPILKHTAVNSKVSAEKSSSGGKNRLKNQHGKHTGSQNMKGSSSTKASVEKSRQKRLHPGMLSTLDRYCSLCAGKVLMVMATFVVLQGIYLKGHKMTSKAIQLATSDDPALVFVPCMKTVKAFGMWSGRTTLMFRGHYESVNTCCFNSTDQELYTSGADRQILVWSPGGSVEDEMVQNEEVTEDKDNWSD</sequence>
<dbReference type="FunFam" id="2.130.10.10:FF:001188">
    <property type="entry name" value="Transducin/WD40 repeat-like superfamily protein"/>
    <property type="match status" value="1"/>
</dbReference>
<accession>A0A8X7UB66</accession>
<feature type="repeat" description="WD" evidence="1">
    <location>
        <begin position="361"/>
        <end position="393"/>
    </location>
</feature>
<dbReference type="GO" id="GO:0006283">
    <property type="term" value="P:transcription-coupled nucleotide-excision repair"/>
    <property type="evidence" value="ECO:0007669"/>
    <property type="project" value="InterPro"/>
</dbReference>
<protein>
    <submittedName>
        <fullName evidence="3">Uncharacterized protein</fullName>
    </submittedName>
</protein>
<comment type="caution">
    <text evidence="3">The sequence shown here is derived from an EMBL/GenBank/DDBJ whole genome shotgun (WGS) entry which is preliminary data.</text>
</comment>
<dbReference type="GO" id="GO:0043161">
    <property type="term" value="P:proteasome-mediated ubiquitin-dependent protein catabolic process"/>
    <property type="evidence" value="ECO:0007669"/>
    <property type="project" value="TreeGrafter"/>
</dbReference>
<evidence type="ECO:0000256" key="1">
    <source>
        <dbReference type="PROSITE-ProRule" id="PRU00221"/>
    </source>
</evidence>
<evidence type="ECO:0000313" key="4">
    <source>
        <dbReference type="Proteomes" id="UP000886595"/>
    </source>
</evidence>
<dbReference type="AlphaFoldDB" id="A0A8X7UB66"/>
<dbReference type="InterPro" id="IPR042238">
    <property type="entry name" value="Rad28/ERCC8/Ckn1/ATCSA-1"/>
</dbReference>
<organism evidence="3 4">
    <name type="scientific">Brassica carinata</name>
    <name type="common">Ethiopian mustard</name>
    <name type="synonym">Abyssinian cabbage</name>
    <dbReference type="NCBI Taxonomy" id="52824"/>
    <lineage>
        <taxon>Eukaryota</taxon>
        <taxon>Viridiplantae</taxon>
        <taxon>Streptophyta</taxon>
        <taxon>Embryophyta</taxon>
        <taxon>Tracheophyta</taxon>
        <taxon>Spermatophyta</taxon>
        <taxon>Magnoliopsida</taxon>
        <taxon>eudicotyledons</taxon>
        <taxon>Gunneridae</taxon>
        <taxon>Pentapetalae</taxon>
        <taxon>rosids</taxon>
        <taxon>malvids</taxon>
        <taxon>Brassicales</taxon>
        <taxon>Brassicaceae</taxon>
        <taxon>Brassiceae</taxon>
        <taxon>Brassica</taxon>
    </lineage>
</organism>
<dbReference type="InterPro" id="IPR015943">
    <property type="entry name" value="WD40/YVTN_repeat-like_dom_sf"/>
</dbReference>
<proteinExistence type="predicted"/>
<feature type="region of interest" description="Disordered" evidence="2">
    <location>
        <begin position="237"/>
        <end position="281"/>
    </location>
</feature>
<dbReference type="EMBL" id="JAAMPC010000013">
    <property type="protein sequence ID" value="KAG2269691.1"/>
    <property type="molecule type" value="Genomic_DNA"/>
</dbReference>
<feature type="compositionally biased region" description="Polar residues" evidence="2">
    <location>
        <begin position="261"/>
        <end position="274"/>
    </location>
</feature>
<dbReference type="SMART" id="SM00320">
    <property type="entry name" value="WD40"/>
    <property type="match status" value="3"/>
</dbReference>
<dbReference type="InterPro" id="IPR036322">
    <property type="entry name" value="WD40_repeat_dom_sf"/>
</dbReference>
<gene>
    <name evidence="3" type="ORF">Bca52824_064246</name>
</gene>
<dbReference type="PROSITE" id="PS50082">
    <property type="entry name" value="WD_REPEATS_2"/>
    <property type="match status" value="2"/>
</dbReference>
<feature type="compositionally biased region" description="Polar residues" evidence="2">
    <location>
        <begin position="237"/>
        <end position="249"/>
    </location>
</feature>
<dbReference type="GO" id="GO:0031464">
    <property type="term" value="C:Cul4A-RING E3 ubiquitin ligase complex"/>
    <property type="evidence" value="ECO:0007669"/>
    <property type="project" value="TreeGrafter"/>
</dbReference>
<dbReference type="GO" id="GO:0000109">
    <property type="term" value="C:nucleotide-excision repair complex"/>
    <property type="evidence" value="ECO:0007669"/>
    <property type="project" value="TreeGrafter"/>
</dbReference>
<dbReference type="Gene3D" id="2.130.10.10">
    <property type="entry name" value="YVTN repeat-like/Quinoprotein amine dehydrogenase"/>
    <property type="match status" value="2"/>
</dbReference>
<dbReference type="Pfam" id="PF00400">
    <property type="entry name" value="WD40"/>
    <property type="match status" value="2"/>
</dbReference>
<evidence type="ECO:0000313" key="3">
    <source>
        <dbReference type="EMBL" id="KAG2269691.1"/>
    </source>
</evidence>
<evidence type="ECO:0000256" key="2">
    <source>
        <dbReference type="SAM" id="MobiDB-lite"/>
    </source>
</evidence>
<dbReference type="SUPFAM" id="SSF50978">
    <property type="entry name" value="WD40 repeat-like"/>
    <property type="match status" value="1"/>
</dbReference>
<dbReference type="GO" id="GO:0000209">
    <property type="term" value="P:protein polyubiquitination"/>
    <property type="evidence" value="ECO:0007669"/>
    <property type="project" value="TreeGrafter"/>
</dbReference>
<reference evidence="3 4" key="1">
    <citation type="submission" date="2020-02" db="EMBL/GenBank/DDBJ databases">
        <authorList>
            <person name="Ma Q."/>
            <person name="Huang Y."/>
            <person name="Song X."/>
            <person name="Pei D."/>
        </authorList>
    </citation>
    <scope>NUCLEOTIDE SEQUENCE [LARGE SCALE GENOMIC DNA]</scope>
    <source>
        <strain evidence="3">Sxm20200214</strain>
        <tissue evidence="3">Leaf</tissue>
    </source>
</reference>
<keyword evidence="1" id="KW-0853">WD repeat</keyword>
<dbReference type="PANTHER" id="PTHR46202:SF1">
    <property type="entry name" value="DNA EXCISION REPAIR PROTEIN ERCC-8"/>
    <property type="match status" value="1"/>
</dbReference>
<dbReference type="PROSITE" id="PS50294">
    <property type="entry name" value="WD_REPEATS_REGION"/>
    <property type="match status" value="2"/>
</dbReference>
<dbReference type="Proteomes" id="UP000886595">
    <property type="component" value="Unassembled WGS sequence"/>
</dbReference>
<feature type="repeat" description="WD" evidence="1">
    <location>
        <begin position="100"/>
        <end position="142"/>
    </location>
</feature>
<dbReference type="PANTHER" id="PTHR46202">
    <property type="entry name" value="DNA EXCISION REPAIR PROTEIN ERCC-8"/>
    <property type="match status" value="1"/>
</dbReference>
<feature type="compositionally biased region" description="Basic residues" evidence="2">
    <location>
        <begin position="251"/>
        <end position="260"/>
    </location>
</feature>
<dbReference type="OrthoDB" id="361494at2759"/>
<dbReference type="InterPro" id="IPR001680">
    <property type="entry name" value="WD40_rpt"/>
</dbReference>